<evidence type="ECO:0000313" key="3">
    <source>
        <dbReference type="Proteomes" id="UP000281514"/>
    </source>
</evidence>
<feature type="signal peptide" evidence="1">
    <location>
        <begin position="1"/>
        <end position="24"/>
    </location>
</feature>
<keyword evidence="1" id="KW-0732">Signal</keyword>
<feature type="chain" id="PRO_5018058748" description="Autotransporter outer membrane beta-barrel domain-containing protein" evidence="1">
    <location>
        <begin position="25"/>
        <end position="230"/>
    </location>
</feature>
<evidence type="ECO:0000256" key="1">
    <source>
        <dbReference type="SAM" id="SignalP"/>
    </source>
</evidence>
<protein>
    <recommendedName>
        <fullName evidence="4">Autotransporter outer membrane beta-barrel domain-containing protein</fullName>
    </recommendedName>
</protein>
<evidence type="ECO:0008006" key="4">
    <source>
        <dbReference type="Google" id="ProtNLM"/>
    </source>
</evidence>
<proteinExistence type="predicted"/>
<name>A0A3M5TWT9_9PSED</name>
<evidence type="ECO:0000313" key="2">
    <source>
        <dbReference type="EMBL" id="RMU38050.1"/>
    </source>
</evidence>
<dbReference type="AlphaFoldDB" id="A0A3M5TWT9"/>
<dbReference type="Proteomes" id="UP000281514">
    <property type="component" value="Unassembled WGS sequence"/>
</dbReference>
<gene>
    <name evidence="2" type="ORF">ALP32_200262</name>
</gene>
<reference evidence="2 3" key="1">
    <citation type="submission" date="2018-08" db="EMBL/GenBank/DDBJ databases">
        <title>Recombination of ecologically and evolutionarily significant loci maintains genetic cohesion in the Pseudomonas syringae species complex.</title>
        <authorList>
            <person name="Dillon M."/>
            <person name="Thakur S."/>
            <person name="Almeida R.N.D."/>
            <person name="Weir B.S."/>
            <person name="Guttman D.S."/>
        </authorList>
    </citation>
    <scope>NUCLEOTIDE SEQUENCE [LARGE SCALE GENOMIC DNA]</scope>
    <source>
        <strain evidence="2 3">ICMP 9749</strain>
    </source>
</reference>
<sequence length="230" mass="23551">MTAVIFRKTLLAMAVAATAIPAFAETVQLTNAGYNSERQTHTGNLEINGAYTGSTVKDAIKLSGSTVDRDLILNANINNSGNLAGGEDAKGVSLEGGRIVGSVINRGLIDVVGTGATALDVATSLAVFDNQGSISATGTGSKGLRIDGATITGSNAYITNAGTIRGEGAAIAIGTTRYSLSNAQPWFIERGDFNIYNTGSIISADRAIDASKSNRPVELILRKGSVVVGT</sequence>
<accession>A0A3M5TWT9</accession>
<dbReference type="EMBL" id="RBTX01000177">
    <property type="protein sequence ID" value="RMU38050.1"/>
    <property type="molecule type" value="Genomic_DNA"/>
</dbReference>
<organism evidence="2 3">
    <name type="scientific">Pseudomonas avellanae</name>
    <dbReference type="NCBI Taxonomy" id="46257"/>
    <lineage>
        <taxon>Bacteria</taxon>
        <taxon>Pseudomonadati</taxon>
        <taxon>Pseudomonadota</taxon>
        <taxon>Gammaproteobacteria</taxon>
        <taxon>Pseudomonadales</taxon>
        <taxon>Pseudomonadaceae</taxon>
        <taxon>Pseudomonas</taxon>
    </lineage>
</organism>
<comment type="caution">
    <text evidence="2">The sequence shown here is derived from an EMBL/GenBank/DDBJ whole genome shotgun (WGS) entry which is preliminary data.</text>
</comment>